<dbReference type="OrthoDB" id="2157530at2759"/>
<dbReference type="InterPro" id="IPR010730">
    <property type="entry name" value="HET"/>
</dbReference>
<dbReference type="PANTHER" id="PTHR24148">
    <property type="entry name" value="ANKYRIN REPEAT DOMAIN-CONTAINING PROTEIN 39 HOMOLOG-RELATED"/>
    <property type="match status" value="1"/>
</dbReference>
<dbReference type="AlphaFoldDB" id="R8BTL7"/>
<accession>R8BTL7</accession>
<dbReference type="RefSeq" id="XP_007912645.1">
    <property type="nucleotide sequence ID" value="XM_007914454.1"/>
</dbReference>
<dbReference type="Proteomes" id="UP000014074">
    <property type="component" value="Unassembled WGS sequence"/>
</dbReference>
<name>R8BTL7_PHAM7</name>
<protein>
    <submittedName>
        <fullName evidence="2">Putative heterokaryon incompatibility protein</fullName>
    </submittedName>
</protein>
<dbReference type="Pfam" id="PF26639">
    <property type="entry name" value="Het-6_barrel"/>
    <property type="match status" value="1"/>
</dbReference>
<dbReference type="Pfam" id="PF06985">
    <property type="entry name" value="HET"/>
    <property type="match status" value="1"/>
</dbReference>
<evidence type="ECO:0000313" key="2">
    <source>
        <dbReference type="EMBL" id="EOO02615.1"/>
    </source>
</evidence>
<organism evidence="2 3">
    <name type="scientific">Phaeoacremonium minimum (strain UCR-PA7)</name>
    <name type="common">Esca disease fungus</name>
    <name type="synonym">Togninia minima</name>
    <dbReference type="NCBI Taxonomy" id="1286976"/>
    <lineage>
        <taxon>Eukaryota</taxon>
        <taxon>Fungi</taxon>
        <taxon>Dikarya</taxon>
        <taxon>Ascomycota</taxon>
        <taxon>Pezizomycotina</taxon>
        <taxon>Sordariomycetes</taxon>
        <taxon>Sordariomycetidae</taxon>
        <taxon>Togniniales</taxon>
        <taxon>Togniniaceae</taxon>
        <taxon>Phaeoacremonium</taxon>
    </lineage>
</organism>
<feature type="domain" description="Heterokaryon incompatibility" evidence="1">
    <location>
        <begin position="3"/>
        <end position="137"/>
    </location>
</feature>
<dbReference type="InterPro" id="IPR052895">
    <property type="entry name" value="HetReg/Transcr_Mod"/>
</dbReference>
<reference evidence="3" key="1">
    <citation type="journal article" date="2013" name="Genome Announc.">
        <title>Draft genome sequence of the ascomycete Phaeoacremonium aleophilum strain UCR-PA7, a causal agent of the esca disease complex in grapevines.</title>
        <authorList>
            <person name="Blanco-Ulate B."/>
            <person name="Rolshausen P."/>
            <person name="Cantu D."/>
        </authorList>
    </citation>
    <scope>NUCLEOTIDE SEQUENCE [LARGE SCALE GENOMIC DNA]</scope>
    <source>
        <strain evidence="3">UCR-PA7</strain>
    </source>
</reference>
<dbReference type="GeneID" id="19322069"/>
<dbReference type="KEGG" id="tmn:UCRPA7_1875"/>
<evidence type="ECO:0000259" key="1">
    <source>
        <dbReference type="Pfam" id="PF06985"/>
    </source>
</evidence>
<proteinExistence type="predicted"/>
<sequence length="608" mass="68908">MIGNAPIRITQNLYDALQQLRKSDEDLALWVDAICINQHDDTEKATQIPLMAQIYSNASVVHIWLGKASAETCEVAPFLQDIGRKFITRKRELLEPGNDANLENQTIWADLMENPNSQKISLIWGLSWFTRKWVVQELAFAQKALMHCGTATMDWREFAASCFAVTSLSSDGRFRQAYEAKHGRQFRIPHPDGCLKILTLDDMVNDLKSVEESGTTKSLFRCVADAWPFDCKEDKDRVLSILGIFNHGRPQKFEIGPRVRTEELYKRFAYHCYEFGDSTDKLDMLSYAGLSHRPRSQAAMNLPSWIPDWRLKFDTGMDILRGFTAGHAMSAMMELFPDQDQMLVRGVIVDRVKANIPPVGIFNRAYQVDHQAQWYAELERLFTSAFGDYTMESKVPYIAGGLAWEALMKTLILDRKDNELINYPVRDLASGQPTINDTDPDSSAPFHQHFHGMRSLLLGTLEDQAGSADRAQAETSGQSWRTNNDLEYKARAEANCLNRSFFVGERGFIGLGPEDMVPGDIICLPAGTSVPYVLRPEDANLSMFWHAEGNIRCVLGRVQLPDGCLRSFIKREESPRYQLVGECYTEGIMHGEAWNMGALPAWEEFVLF</sequence>
<dbReference type="PANTHER" id="PTHR24148:SF64">
    <property type="entry name" value="HETEROKARYON INCOMPATIBILITY DOMAIN-CONTAINING PROTEIN"/>
    <property type="match status" value="1"/>
</dbReference>
<keyword evidence="3" id="KW-1185">Reference proteome</keyword>
<dbReference type="eggNOG" id="ENOG502T6D3">
    <property type="taxonomic scope" value="Eukaryota"/>
</dbReference>
<evidence type="ECO:0000313" key="3">
    <source>
        <dbReference type="Proteomes" id="UP000014074"/>
    </source>
</evidence>
<dbReference type="HOGENOM" id="CLU_004184_7_2_1"/>
<dbReference type="EMBL" id="KB932912">
    <property type="protein sequence ID" value="EOO02615.1"/>
    <property type="molecule type" value="Genomic_DNA"/>
</dbReference>
<gene>
    <name evidence="2" type="ORF">UCRPA7_1875</name>
</gene>